<sequence>MIHQLTSFLTTVASITITVRATIGDQEYNMLQIGYNGENYYIDPTTKNLIVSNCPKNNMAAMEYSKGIELLNNDIMIMETIYEIIY</sequence>
<gene>
    <name evidence="1" type="ordered locus">A1G_06790</name>
</gene>
<reference evidence="2" key="1">
    <citation type="submission" date="2007-09" db="EMBL/GenBank/DDBJ databases">
        <title>Complete genome sequence of Rickettsia rickettsii.</title>
        <authorList>
            <person name="Madan A."/>
            <person name="Fahey J."/>
            <person name="Helton E."/>
            <person name="Ketteman M."/>
            <person name="Madan A."/>
            <person name="Rodrigues S."/>
            <person name="Sanchez A."/>
            <person name="Dasch G."/>
            <person name="Eremeeva M."/>
        </authorList>
    </citation>
    <scope>NUCLEOTIDE SEQUENCE [LARGE SCALE GENOMIC DNA]</scope>
    <source>
        <strain evidence="2">Sheila Smith</strain>
    </source>
</reference>
<dbReference type="EMBL" id="CP000848">
    <property type="protein sequence ID" value="ABV76807.1"/>
    <property type="molecule type" value="Genomic_DNA"/>
</dbReference>
<evidence type="ECO:0000313" key="2">
    <source>
        <dbReference type="Proteomes" id="UP000006832"/>
    </source>
</evidence>
<organism evidence="1 2">
    <name type="scientific">Rickettsia rickettsii (strain Sheila Smith)</name>
    <dbReference type="NCBI Taxonomy" id="392021"/>
    <lineage>
        <taxon>Bacteria</taxon>
        <taxon>Pseudomonadati</taxon>
        <taxon>Pseudomonadota</taxon>
        <taxon>Alphaproteobacteria</taxon>
        <taxon>Rickettsiales</taxon>
        <taxon>Rickettsiaceae</taxon>
        <taxon>Rickettsieae</taxon>
        <taxon>Rickettsia</taxon>
        <taxon>spotted fever group</taxon>
    </lineage>
</organism>
<dbReference type="GeneID" id="79937851"/>
<evidence type="ECO:0000313" key="1">
    <source>
        <dbReference type="EMBL" id="ABV76807.1"/>
    </source>
</evidence>
<dbReference type="KEGG" id="rri:A1G_06790"/>
<protein>
    <submittedName>
        <fullName evidence="1">Uncharacterized protein</fullName>
    </submittedName>
</protein>
<proteinExistence type="predicted"/>
<dbReference type="HOGENOM" id="CLU_180072_0_0_5"/>
<dbReference type="AlphaFoldDB" id="A0A0H3AXS8"/>
<name>A0A0H3AXS8_RICRS</name>
<accession>A0A0H3AXS8</accession>
<dbReference type="Proteomes" id="UP000006832">
    <property type="component" value="Chromosome"/>
</dbReference>
<dbReference type="RefSeq" id="WP_012151349.1">
    <property type="nucleotide sequence ID" value="NC_009882.1"/>
</dbReference>